<name>A0A023X0B3_RUBRA</name>
<evidence type="ECO:0000259" key="7">
    <source>
        <dbReference type="Pfam" id="PF00892"/>
    </source>
</evidence>
<dbReference type="Proteomes" id="UP000025229">
    <property type="component" value="Chromosome"/>
</dbReference>
<dbReference type="RefSeq" id="WP_232226576.1">
    <property type="nucleotide sequence ID" value="NZ_CP007514.1"/>
</dbReference>
<evidence type="ECO:0000313" key="9">
    <source>
        <dbReference type="EMBL" id="MDX5892895.1"/>
    </source>
</evidence>
<feature type="transmembrane region" description="Helical" evidence="6">
    <location>
        <begin position="223"/>
        <end position="241"/>
    </location>
</feature>
<dbReference type="AlphaFoldDB" id="A0A023X0B3"/>
<dbReference type="STRING" id="42256.RradSPS_0201"/>
<evidence type="ECO:0000256" key="1">
    <source>
        <dbReference type="ARBA" id="ARBA00004141"/>
    </source>
</evidence>
<dbReference type="Pfam" id="PF00892">
    <property type="entry name" value="EamA"/>
    <property type="match status" value="1"/>
</dbReference>
<dbReference type="eggNOG" id="COG5006">
    <property type="taxonomic scope" value="Bacteria"/>
</dbReference>
<evidence type="ECO:0000256" key="2">
    <source>
        <dbReference type="ARBA" id="ARBA00007362"/>
    </source>
</evidence>
<keyword evidence="3 6" id="KW-0812">Transmembrane</keyword>
<feature type="transmembrane region" description="Helical" evidence="6">
    <location>
        <begin position="163"/>
        <end position="181"/>
    </location>
</feature>
<dbReference type="GO" id="GO:0016020">
    <property type="term" value="C:membrane"/>
    <property type="evidence" value="ECO:0007669"/>
    <property type="project" value="UniProtKB-SubCell"/>
</dbReference>
<comment type="subcellular location">
    <subcellularLocation>
        <location evidence="1">Membrane</location>
        <topology evidence="1">Multi-pass membrane protein</topology>
    </subcellularLocation>
</comment>
<evidence type="ECO:0000313" key="10">
    <source>
        <dbReference type="Proteomes" id="UP000025229"/>
    </source>
</evidence>
<feature type="transmembrane region" description="Helical" evidence="6">
    <location>
        <begin position="21"/>
        <end position="45"/>
    </location>
</feature>
<protein>
    <submittedName>
        <fullName evidence="9">DMT family transporter</fullName>
    </submittedName>
    <submittedName>
        <fullName evidence="8">Putative permease DMT superfamily</fullName>
    </submittedName>
</protein>
<dbReference type="Proteomes" id="UP001281130">
    <property type="component" value="Unassembled WGS sequence"/>
</dbReference>
<evidence type="ECO:0000256" key="3">
    <source>
        <dbReference type="ARBA" id="ARBA00022692"/>
    </source>
</evidence>
<accession>A0A023X0B3</accession>
<feature type="transmembrane region" description="Helical" evidence="6">
    <location>
        <begin position="85"/>
        <end position="103"/>
    </location>
</feature>
<feature type="transmembrane region" description="Helical" evidence="6">
    <location>
        <begin position="136"/>
        <end position="157"/>
    </location>
</feature>
<dbReference type="KEGG" id="rrd:RradSPS_0201"/>
<dbReference type="InterPro" id="IPR037185">
    <property type="entry name" value="EmrE-like"/>
</dbReference>
<keyword evidence="5 6" id="KW-0472">Membrane</keyword>
<reference evidence="8 10" key="1">
    <citation type="submission" date="2014-03" db="EMBL/GenBank/DDBJ databases">
        <title>Complete genome sequence of the Radio-Resistant Rubrobacter radiotolerans RSPS-4.</title>
        <authorList>
            <person name="Egas C.C."/>
            <person name="Barroso C.C."/>
            <person name="Froufe H.J.C."/>
            <person name="Pacheco J.J."/>
            <person name="Albuquerque L.L."/>
            <person name="da Costa M.M.S."/>
        </authorList>
    </citation>
    <scope>NUCLEOTIDE SEQUENCE [LARGE SCALE GENOMIC DNA]</scope>
    <source>
        <strain evidence="8 10">RSPS-4</strain>
    </source>
</reference>
<dbReference type="SUPFAM" id="SSF103481">
    <property type="entry name" value="Multidrug resistance efflux transporter EmrE"/>
    <property type="match status" value="1"/>
</dbReference>
<feature type="transmembrane region" description="Helical" evidence="6">
    <location>
        <begin position="279"/>
        <end position="298"/>
    </location>
</feature>
<keyword evidence="4 6" id="KW-1133">Transmembrane helix</keyword>
<feature type="transmembrane region" description="Helical" evidence="6">
    <location>
        <begin position="188"/>
        <end position="211"/>
    </location>
</feature>
<feature type="transmembrane region" description="Helical" evidence="6">
    <location>
        <begin position="109"/>
        <end position="129"/>
    </location>
</feature>
<organism evidence="8 10">
    <name type="scientific">Rubrobacter radiotolerans</name>
    <name type="common">Arthrobacter radiotolerans</name>
    <dbReference type="NCBI Taxonomy" id="42256"/>
    <lineage>
        <taxon>Bacteria</taxon>
        <taxon>Bacillati</taxon>
        <taxon>Actinomycetota</taxon>
        <taxon>Rubrobacteria</taxon>
        <taxon>Rubrobacterales</taxon>
        <taxon>Rubrobacteraceae</taxon>
        <taxon>Rubrobacter</taxon>
    </lineage>
</organism>
<comment type="similarity">
    <text evidence="2">Belongs to the EamA transporter family.</text>
</comment>
<evidence type="ECO:0000256" key="5">
    <source>
        <dbReference type="ARBA" id="ARBA00023136"/>
    </source>
</evidence>
<sequence>MGQVRAGVARLERGFVASREAFGSVPPTGLVMLGIGCFQFGAALAKGLFEVAGPGGMVFMRVGFAALILALLWRPEFRGYTARQYALAAVFGAVLAAMNFAFYSSLARIPLGVAVTLEFTGPLTVAVLGSRRILDLLWVVLAAGGILLLAPIGVLGGLDLDPAGVALALVAGFFWALYIVLSQRTGSVFPGVSGLMLGMCVGAVMLVPVGIAQGGTALLDPKILLIGAAVALLSSVIPYSLEMEALRKLPTRVFGVLMSLEPAMAALVGFVVLREALAPRAVLAIALVTLAAFGSSRFREKSPE</sequence>
<feature type="transmembrane region" description="Helical" evidence="6">
    <location>
        <begin position="253"/>
        <end position="273"/>
    </location>
</feature>
<feature type="transmembrane region" description="Helical" evidence="6">
    <location>
        <begin position="51"/>
        <end position="73"/>
    </location>
</feature>
<evidence type="ECO:0000313" key="8">
    <source>
        <dbReference type="EMBL" id="AHY45484.1"/>
    </source>
</evidence>
<keyword evidence="10" id="KW-1185">Reference proteome</keyword>
<dbReference type="InterPro" id="IPR050638">
    <property type="entry name" value="AA-Vitamin_Transporters"/>
</dbReference>
<dbReference type="PANTHER" id="PTHR32322">
    <property type="entry name" value="INNER MEMBRANE TRANSPORTER"/>
    <property type="match status" value="1"/>
</dbReference>
<gene>
    <name evidence="8" type="ORF">RradSPS_0201</name>
    <name evidence="9" type="ORF">SIL72_02520</name>
</gene>
<dbReference type="PATRIC" id="fig|42256.3.peg.204"/>
<evidence type="ECO:0000256" key="6">
    <source>
        <dbReference type="SAM" id="Phobius"/>
    </source>
</evidence>
<evidence type="ECO:0000256" key="4">
    <source>
        <dbReference type="ARBA" id="ARBA00022989"/>
    </source>
</evidence>
<reference evidence="9" key="2">
    <citation type="submission" date="2023-11" db="EMBL/GenBank/DDBJ databases">
        <title>MicrobeMod: A computational toolkit for identifying prokaryotic methylation and restriction-modification with nanopore sequencing.</title>
        <authorList>
            <person name="Crits-Christoph A."/>
            <person name="Kang S.C."/>
            <person name="Lee H."/>
            <person name="Ostrov N."/>
        </authorList>
    </citation>
    <scope>NUCLEOTIDE SEQUENCE</scope>
    <source>
        <strain evidence="9">ATCC 51242</strain>
    </source>
</reference>
<dbReference type="EMBL" id="JAWXXX010000001">
    <property type="protein sequence ID" value="MDX5892895.1"/>
    <property type="molecule type" value="Genomic_DNA"/>
</dbReference>
<proteinExistence type="inferred from homology"/>
<dbReference type="HOGENOM" id="CLU_057295_0_2_11"/>
<feature type="domain" description="EamA" evidence="7">
    <location>
        <begin position="164"/>
        <end position="295"/>
    </location>
</feature>
<dbReference type="PANTHER" id="PTHR32322:SF2">
    <property type="entry name" value="EAMA DOMAIN-CONTAINING PROTEIN"/>
    <property type="match status" value="1"/>
</dbReference>
<dbReference type="InterPro" id="IPR000620">
    <property type="entry name" value="EamA_dom"/>
</dbReference>
<dbReference type="EMBL" id="CP007514">
    <property type="protein sequence ID" value="AHY45484.1"/>
    <property type="molecule type" value="Genomic_DNA"/>
</dbReference>